<protein>
    <submittedName>
        <fullName evidence="1">Histidine kinase N-terminal 7TM domain-containing protein</fullName>
    </submittedName>
</protein>
<evidence type="ECO:0000313" key="2">
    <source>
        <dbReference type="Proteomes" id="UP001631969"/>
    </source>
</evidence>
<name>A0ACC7P3B7_9BACL</name>
<sequence>MNSETFIYITLITTSGALNALLFVYALSDKTRSQAMRAFAGVTATAALYCFGAALQLASTTLAAIKVWISVAYLGMAFSPVFLLILVSRYTGVDKWLSRKITGLLFVIPAITCFLVATNDLHHLFYKSLYLRTDAPSPMADIIIGPWYIIHGAYTFGSMFLGACLLVGQWRTASRAYRKQIFTLFLGTMLPIIASFLYLMGVIPYNMDPVPFILIFTTSLYVWAIRTTDLFQVVPIARGYVFESMRDGVLVLDLSGRLVDYNPAARRMIPPLAPERIGEPLEAVWSGKAGLETLPPEADQQVNAEQVWRTRWLQEGAEERHYEVRSLPVRVKNDRRVGRMLMLIDVTEHVRYEEKLLRLASYDGLTGIYNRAHFMEEAGRLLAEAEKAGSGLSMVLFDVDHFKIINDRLGHSAGDQALVHLVDVCRSQLREGEILGRYGGEEFVLCLPGMELAEASRRTEQIRAAIANSAMPLPTAEKPLQLTASFGVAEADGAAGFELEPLLQAADQALYRAKAAGRNTVCCSTGTE</sequence>
<keyword evidence="1" id="KW-0418">Kinase</keyword>
<organism evidence="1 2">
    <name type="scientific">Paenibacillus mesotrionivorans</name>
    <dbReference type="NCBI Taxonomy" id="3160968"/>
    <lineage>
        <taxon>Bacteria</taxon>
        <taxon>Bacillati</taxon>
        <taxon>Bacillota</taxon>
        <taxon>Bacilli</taxon>
        <taxon>Bacillales</taxon>
        <taxon>Paenibacillaceae</taxon>
        <taxon>Paenibacillus</taxon>
    </lineage>
</organism>
<reference evidence="1" key="1">
    <citation type="submission" date="2024-12" db="EMBL/GenBank/DDBJ databases">
        <authorList>
            <person name="Wu N."/>
        </authorList>
    </citation>
    <scope>NUCLEOTIDE SEQUENCE</scope>
    <source>
        <strain evidence="1">P15</strain>
    </source>
</reference>
<accession>A0ACC7P3B7</accession>
<comment type="caution">
    <text evidence="1">The sequence shown here is derived from an EMBL/GenBank/DDBJ whole genome shotgun (WGS) entry which is preliminary data.</text>
</comment>
<gene>
    <name evidence="1" type="ORF">ACI1P1_17460</name>
</gene>
<dbReference type="Proteomes" id="UP001631969">
    <property type="component" value="Unassembled WGS sequence"/>
</dbReference>
<keyword evidence="2" id="KW-1185">Reference proteome</keyword>
<keyword evidence="1" id="KW-0808">Transferase</keyword>
<evidence type="ECO:0000313" key="1">
    <source>
        <dbReference type="EMBL" id="MFM9330089.1"/>
    </source>
</evidence>
<proteinExistence type="predicted"/>
<dbReference type="EMBL" id="JBJURJ010000011">
    <property type="protein sequence ID" value="MFM9330089.1"/>
    <property type="molecule type" value="Genomic_DNA"/>
</dbReference>